<proteinExistence type="inferred from homology"/>
<feature type="transmembrane region" description="Helical" evidence="12">
    <location>
        <begin position="188"/>
        <end position="205"/>
    </location>
</feature>
<feature type="transmembrane region" description="Helical" evidence="12">
    <location>
        <begin position="297"/>
        <end position="314"/>
    </location>
</feature>
<feature type="transmembrane region" description="Helical" evidence="12">
    <location>
        <begin position="156"/>
        <end position="176"/>
    </location>
</feature>
<dbReference type="EC" id="7.1.1.2" evidence="11"/>
<dbReference type="PROSITE" id="PS00668">
    <property type="entry name" value="COMPLEX1_ND1_2"/>
    <property type="match status" value="1"/>
</dbReference>
<comment type="catalytic activity">
    <reaction evidence="11">
        <text>a ubiquinone + NADH + 5 H(+)(in) = a ubiquinol + NAD(+) + 4 H(+)(out)</text>
        <dbReference type="Rhea" id="RHEA:29091"/>
        <dbReference type="Rhea" id="RHEA-COMP:9565"/>
        <dbReference type="Rhea" id="RHEA-COMP:9566"/>
        <dbReference type="ChEBI" id="CHEBI:15378"/>
        <dbReference type="ChEBI" id="CHEBI:16389"/>
        <dbReference type="ChEBI" id="CHEBI:17976"/>
        <dbReference type="ChEBI" id="CHEBI:57540"/>
        <dbReference type="ChEBI" id="CHEBI:57945"/>
        <dbReference type="EC" id="7.1.1.2"/>
    </reaction>
</comment>
<evidence type="ECO:0000256" key="10">
    <source>
        <dbReference type="RuleBase" id="RU000471"/>
    </source>
</evidence>
<gene>
    <name evidence="13" type="primary">nad1</name>
</gene>
<reference evidence="13" key="1">
    <citation type="submission" date="2016-03" db="EMBL/GenBank/DDBJ databases">
        <title>Comparative mitogenomic analyses of three North American stygobiont amphipods of the genus Stygobromus (Crustacea: Amphipoda).</title>
        <authorList>
            <person name="Aunins A.W."/>
            <person name="King T.L."/>
            <person name="Hobson C.S."/>
            <person name="Nelms D.L."/>
        </authorList>
    </citation>
    <scope>NUCLEOTIDE SEQUENCE</scope>
</reference>
<feature type="transmembrane region" description="Helical" evidence="12">
    <location>
        <begin position="245"/>
        <end position="276"/>
    </location>
</feature>
<evidence type="ECO:0000256" key="9">
    <source>
        <dbReference type="ARBA" id="ARBA00023136"/>
    </source>
</evidence>
<keyword evidence="6 10" id="KW-0812">Transmembrane</keyword>
<name>A0A172QHF6_9CRUS</name>
<evidence type="ECO:0000256" key="6">
    <source>
        <dbReference type="ARBA" id="ARBA00022692"/>
    </source>
</evidence>
<evidence type="ECO:0000313" key="13">
    <source>
        <dbReference type="EMBL" id="AND97117.1"/>
    </source>
</evidence>
<evidence type="ECO:0000256" key="7">
    <source>
        <dbReference type="ARBA" id="ARBA00022989"/>
    </source>
</evidence>
<evidence type="ECO:0000256" key="12">
    <source>
        <dbReference type="SAM" id="Phobius"/>
    </source>
</evidence>
<dbReference type="InterPro" id="IPR018086">
    <property type="entry name" value="NADH_UbQ_OxRdtase_su1_CS"/>
</dbReference>
<dbReference type="Pfam" id="PF00146">
    <property type="entry name" value="NADHdh"/>
    <property type="match status" value="1"/>
</dbReference>
<keyword evidence="11 13" id="KW-0496">Mitochondrion</keyword>
<evidence type="ECO:0000256" key="11">
    <source>
        <dbReference type="RuleBase" id="RU000473"/>
    </source>
</evidence>
<keyword evidence="7 12" id="KW-1133">Transmembrane helix</keyword>
<dbReference type="AlphaFoldDB" id="A0A172QHF6"/>
<dbReference type="PROSITE" id="PS00667">
    <property type="entry name" value="COMPLEX1_ND1_1"/>
    <property type="match status" value="1"/>
</dbReference>
<comment type="subcellular location">
    <subcellularLocation>
        <location evidence="10">Mitochondrion inner membrane</location>
        <topology evidence="10">Multi-pass membrane protein</topology>
    </subcellularLocation>
    <subcellularLocation>
        <location evidence="2">Mitochondrion membrane</location>
        <topology evidence="2">Multi-pass membrane protein</topology>
    </subcellularLocation>
</comment>
<evidence type="ECO:0000256" key="3">
    <source>
        <dbReference type="ARBA" id="ARBA00010535"/>
    </source>
</evidence>
<feature type="transmembrane region" description="Helical" evidence="12">
    <location>
        <begin position="84"/>
        <end position="102"/>
    </location>
</feature>
<dbReference type="PANTHER" id="PTHR11432">
    <property type="entry name" value="NADH DEHYDROGENASE SUBUNIT 1"/>
    <property type="match status" value="1"/>
</dbReference>
<keyword evidence="5" id="KW-0813">Transport</keyword>
<organism evidence="13">
    <name type="scientific">Stygobromus foliatus</name>
    <dbReference type="NCBI Taxonomy" id="1678291"/>
    <lineage>
        <taxon>Eukaryota</taxon>
        <taxon>Metazoa</taxon>
        <taxon>Ecdysozoa</taxon>
        <taxon>Arthropoda</taxon>
        <taxon>Crustacea</taxon>
        <taxon>Multicrustacea</taxon>
        <taxon>Malacostraca</taxon>
        <taxon>Eumalacostraca</taxon>
        <taxon>Peracarida</taxon>
        <taxon>Amphipoda</taxon>
        <taxon>Senticaudata</taxon>
        <taxon>Gammarida</taxon>
        <taxon>Crangonyctidira</taxon>
        <taxon>Crangonyctoidea</taxon>
        <taxon>Crangonyctidae</taxon>
        <taxon>Stygobromus</taxon>
    </lineage>
</organism>
<keyword evidence="10" id="KW-0520">NAD</keyword>
<dbReference type="InterPro" id="IPR001694">
    <property type="entry name" value="NADH_UbQ_OxRdtase_su1/FPO"/>
</dbReference>
<evidence type="ECO:0000256" key="4">
    <source>
        <dbReference type="ARBA" id="ARBA00021009"/>
    </source>
</evidence>
<accession>A0A172QHF6</accession>
<dbReference type="GO" id="GO:0009060">
    <property type="term" value="P:aerobic respiration"/>
    <property type="evidence" value="ECO:0007669"/>
    <property type="project" value="TreeGrafter"/>
</dbReference>
<feature type="transmembrane region" description="Helical" evidence="12">
    <location>
        <begin position="12"/>
        <end position="37"/>
    </location>
</feature>
<keyword evidence="8 11" id="KW-0830">Ubiquinone</keyword>
<dbReference type="GO" id="GO:0005743">
    <property type="term" value="C:mitochondrial inner membrane"/>
    <property type="evidence" value="ECO:0007669"/>
    <property type="project" value="UniProtKB-SubCell"/>
</dbReference>
<comment type="function">
    <text evidence="1">Core subunit of the mitochondrial membrane respiratory chain NADH dehydrogenase (Complex I) that is believed to belong to the minimal assembly required for catalysis. Complex I functions in the transfer of electrons from NADH to the respiratory chain. The immediate electron acceptor for the enzyme is believed to be ubiquinone.</text>
</comment>
<evidence type="ECO:0000256" key="8">
    <source>
        <dbReference type="ARBA" id="ARBA00023075"/>
    </source>
</evidence>
<dbReference type="PANTHER" id="PTHR11432:SF3">
    <property type="entry name" value="NADH-UBIQUINONE OXIDOREDUCTASE CHAIN 1"/>
    <property type="match status" value="1"/>
</dbReference>
<keyword evidence="9 12" id="KW-0472">Membrane</keyword>
<dbReference type="EMBL" id="KU869713">
    <property type="protein sequence ID" value="AND97117.1"/>
    <property type="molecule type" value="Genomic_DNA"/>
</dbReference>
<sequence length="315" mass="35039">MNSFVNNFMLMEYALVSVVYVLLAVFILIAVAFVTLFEQKVLGSMQIRIGPNKVGYTGILQPFADAIKLFSKESMVLRSGFSTGYFSGPVVALALSLVMWAVTPQMYGGYDFSLGVMFFICISGLMVYPLVISGWSSNCKFSMLGSLRGVAQMVSYEVSMSVILLSVVLLCGSFSFQMISQHQIHTWFIFLILPLGWIWLASSLAETNRSPFDLSEAESELVSGFHTEYSSGGFTLIFMAEYSSILFMSLLFSVLFIGGWTALLMVKCMMIALLWVWARGVMPRCRYDKLMSMAWKSFLPVSLIILAVCASLVAY</sequence>
<dbReference type="GO" id="GO:0008137">
    <property type="term" value="F:NADH dehydrogenase (ubiquinone) activity"/>
    <property type="evidence" value="ECO:0007669"/>
    <property type="project" value="UniProtKB-EC"/>
</dbReference>
<protein>
    <recommendedName>
        <fullName evidence="4 11">NADH-ubiquinone oxidoreductase chain 1</fullName>
        <ecNumber evidence="11">7.1.1.2</ecNumber>
    </recommendedName>
</protein>
<dbReference type="GO" id="GO:0003954">
    <property type="term" value="F:NADH dehydrogenase activity"/>
    <property type="evidence" value="ECO:0007669"/>
    <property type="project" value="TreeGrafter"/>
</dbReference>
<comment type="similarity">
    <text evidence="3 10">Belongs to the complex I subunit 1 family.</text>
</comment>
<dbReference type="HAMAP" id="MF_01350">
    <property type="entry name" value="NDH1_NuoH"/>
    <property type="match status" value="1"/>
</dbReference>
<evidence type="ECO:0000256" key="1">
    <source>
        <dbReference type="ARBA" id="ARBA00003257"/>
    </source>
</evidence>
<feature type="transmembrane region" description="Helical" evidence="12">
    <location>
        <begin position="114"/>
        <end position="136"/>
    </location>
</feature>
<evidence type="ECO:0000256" key="5">
    <source>
        <dbReference type="ARBA" id="ARBA00022448"/>
    </source>
</evidence>
<evidence type="ECO:0000256" key="2">
    <source>
        <dbReference type="ARBA" id="ARBA00004225"/>
    </source>
</evidence>
<geneLocation type="mitochondrion" evidence="13"/>